<feature type="compositionally biased region" description="Basic and acidic residues" evidence="1">
    <location>
        <begin position="10"/>
        <end position="20"/>
    </location>
</feature>
<evidence type="ECO:0000313" key="2">
    <source>
        <dbReference type="EMBL" id="CAI9262709.1"/>
    </source>
</evidence>
<dbReference type="EMBL" id="OX465086">
    <property type="protein sequence ID" value="CAI9262709.1"/>
    <property type="molecule type" value="Genomic_DNA"/>
</dbReference>
<protein>
    <submittedName>
        <fullName evidence="2">Uncharacterized protein</fullName>
    </submittedName>
</protein>
<feature type="region of interest" description="Disordered" evidence="1">
    <location>
        <begin position="73"/>
        <end position="102"/>
    </location>
</feature>
<evidence type="ECO:0000313" key="3">
    <source>
        <dbReference type="Proteomes" id="UP001177003"/>
    </source>
</evidence>
<sequence length="102" mass="11368">MKPSSPSLVLRDDSEERTKTEVQWDNVLKNDEEDTSHTSKLTTFETFVKLSSPPSSSIPEFDIFDTIVNEPFMNLNTPPPPSPFNPPTSSMTTLPLTTSIPI</sequence>
<feature type="compositionally biased region" description="Low complexity" evidence="1">
    <location>
        <begin position="87"/>
        <end position="102"/>
    </location>
</feature>
<accession>A0AA35Y0Y1</accession>
<dbReference type="AlphaFoldDB" id="A0AA35Y0Y1"/>
<proteinExistence type="predicted"/>
<feature type="region of interest" description="Disordered" evidence="1">
    <location>
        <begin position="1"/>
        <end position="20"/>
    </location>
</feature>
<evidence type="ECO:0000256" key="1">
    <source>
        <dbReference type="SAM" id="MobiDB-lite"/>
    </source>
</evidence>
<feature type="compositionally biased region" description="Pro residues" evidence="1">
    <location>
        <begin position="77"/>
        <end position="86"/>
    </location>
</feature>
<name>A0AA35Y0Y1_LACSI</name>
<gene>
    <name evidence="2" type="ORF">LSALG_LOCUS3435</name>
</gene>
<keyword evidence="3" id="KW-1185">Reference proteome</keyword>
<organism evidence="2 3">
    <name type="scientific">Lactuca saligna</name>
    <name type="common">Willowleaf lettuce</name>
    <dbReference type="NCBI Taxonomy" id="75948"/>
    <lineage>
        <taxon>Eukaryota</taxon>
        <taxon>Viridiplantae</taxon>
        <taxon>Streptophyta</taxon>
        <taxon>Embryophyta</taxon>
        <taxon>Tracheophyta</taxon>
        <taxon>Spermatophyta</taxon>
        <taxon>Magnoliopsida</taxon>
        <taxon>eudicotyledons</taxon>
        <taxon>Gunneridae</taxon>
        <taxon>Pentapetalae</taxon>
        <taxon>asterids</taxon>
        <taxon>campanulids</taxon>
        <taxon>Asterales</taxon>
        <taxon>Asteraceae</taxon>
        <taxon>Cichorioideae</taxon>
        <taxon>Cichorieae</taxon>
        <taxon>Lactucinae</taxon>
        <taxon>Lactuca</taxon>
    </lineage>
</organism>
<dbReference type="Proteomes" id="UP001177003">
    <property type="component" value="Chromosome 0"/>
</dbReference>
<reference evidence="2" key="1">
    <citation type="submission" date="2023-04" db="EMBL/GenBank/DDBJ databases">
        <authorList>
            <person name="Vijverberg K."/>
            <person name="Xiong W."/>
            <person name="Schranz E."/>
        </authorList>
    </citation>
    <scope>NUCLEOTIDE SEQUENCE</scope>
</reference>